<dbReference type="InterPro" id="IPR022204">
    <property type="entry name" value="PpdC-like_C"/>
</dbReference>
<gene>
    <name evidence="4" type="ORF">O1V66_21380</name>
</gene>
<evidence type="ECO:0000256" key="2">
    <source>
        <dbReference type="SAM" id="Phobius"/>
    </source>
</evidence>
<dbReference type="PROSITE" id="PS00409">
    <property type="entry name" value="PROKAR_NTER_METHYL"/>
    <property type="match status" value="1"/>
</dbReference>
<evidence type="ECO:0000256" key="1">
    <source>
        <dbReference type="ARBA" id="ARBA00004167"/>
    </source>
</evidence>
<name>A0ABY7HQC6_9GAMM</name>
<feature type="domain" description="Prepilin peptidase dependent protein C-like C-terminal" evidence="3">
    <location>
        <begin position="35"/>
        <end position="113"/>
    </location>
</feature>
<evidence type="ECO:0000259" key="3">
    <source>
        <dbReference type="Pfam" id="PF12528"/>
    </source>
</evidence>
<keyword evidence="2" id="KW-1133">Transmembrane helix</keyword>
<organism evidence="4 5">
    <name type="scientific">Rouxiella chamberiensis</name>
    <dbReference type="NCBI Taxonomy" id="1513468"/>
    <lineage>
        <taxon>Bacteria</taxon>
        <taxon>Pseudomonadati</taxon>
        <taxon>Pseudomonadota</taxon>
        <taxon>Gammaproteobacteria</taxon>
        <taxon>Enterobacterales</taxon>
        <taxon>Yersiniaceae</taxon>
        <taxon>Rouxiella</taxon>
    </lineage>
</organism>
<dbReference type="InterPro" id="IPR012902">
    <property type="entry name" value="N_methyl_site"/>
</dbReference>
<keyword evidence="2" id="KW-0812">Transmembrane</keyword>
<sequence length="114" mass="13019">MKANRFTCREEGLSLPETLLAMLLLSISLLGLLNYYQSLSDGFNRQWQVRQAWSEAHDQLESFAVTGKGKALEKRGWRAQITENAVTADCQRITATVETPLRYKSQLSRWICPL</sequence>
<dbReference type="EMBL" id="CP114058">
    <property type="protein sequence ID" value="WAT01232.1"/>
    <property type="molecule type" value="Genomic_DNA"/>
</dbReference>
<protein>
    <submittedName>
        <fullName evidence="4">Prepilin-type cleavage/methylation domain-containing protein</fullName>
    </submittedName>
</protein>
<accession>A0ABY7HQC6</accession>
<feature type="transmembrane region" description="Helical" evidence="2">
    <location>
        <begin position="19"/>
        <end position="36"/>
    </location>
</feature>
<dbReference type="Pfam" id="PF12528">
    <property type="entry name" value="T2SSppdC"/>
    <property type="match status" value="1"/>
</dbReference>
<evidence type="ECO:0000313" key="4">
    <source>
        <dbReference type="EMBL" id="WAT01232.1"/>
    </source>
</evidence>
<reference evidence="4" key="1">
    <citation type="submission" date="2022-12" db="EMBL/GenBank/DDBJ databases">
        <title>Complete genome sequence of an Australian strain of Rouxiella badensis DAR84756 and resolution of the R. badensis DSM100043 and R. chamberiensis DSM28324 genomes.</title>
        <authorList>
            <person name="Paul S."/>
            <person name="Anderson P.J."/>
            <person name="Maynard G."/>
            <person name="Dyall-Smith M."/>
            <person name="Kudinha T."/>
        </authorList>
    </citation>
    <scope>NUCLEOTIDE SEQUENCE</scope>
    <source>
        <strain evidence="4">DSM 28324</strain>
    </source>
</reference>
<keyword evidence="5" id="KW-1185">Reference proteome</keyword>
<dbReference type="RefSeq" id="WP_045049486.1">
    <property type="nucleotide sequence ID" value="NZ_CP114058.1"/>
</dbReference>
<dbReference type="Proteomes" id="UP001164712">
    <property type="component" value="Chromosome"/>
</dbReference>
<keyword evidence="2" id="KW-0472">Membrane</keyword>
<evidence type="ECO:0000313" key="5">
    <source>
        <dbReference type="Proteomes" id="UP001164712"/>
    </source>
</evidence>
<proteinExistence type="predicted"/>
<comment type="subcellular location">
    <subcellularLocation>
        <location evidence="1">Membrane</location>
        <topology evidence="1">Single-pass membrane protein</topology>
    </subcellularLocation>
</comment>